<sequence length="167" mass="19322">MAANRGMTLFVLLLNCWQEAEVQSINMSSGPATEIPPRSIKQEDMPEVFDEILVQEILNPNKSTLPETQRPLEKSTKSTKKKTHVKMKAKTDTDKYHEKELSSENEDRISLNEEEKEVIYQLKNLTSLEKIIGNLRRALENTLKQKRKNQKKLFKGGKTHRMKKSLN</sequence>
<feature type="chain" id="PRO_5032619530" description="Sperm acrosome-associated protein 7" evidence="2">
    <location>
        <begin position="23"/>
        <end position="167"/>
    </location>
</feature>
<proteinExistence type="predicted"/>
<reference evidence="3 4" key="1">
    <citation type="journal article" date="2020" name="Nature">
        <title>Six reference-quality genomes reveal evolution of bat adaptations.</title>
        <authorList>
            <person name="Jebb D."/>
            <person name="Huang Z."/>
            <person name="Pippel M."/>
            <person name="Hughes G.M."/>
            <person name="Lavrichenko K."/>
            <person name="Devanna P."/>
            <person name="Winkler S."/>
            <person name="Jermiin L.S."/>
            <person name="Skirmuntt E.C."/>
            <person name="Katzourakis A."/>
            <person name="Burkitt-Gray L."/>
            <person name="Ray D.A."/>
            <person name="Sullivan K.A.M."/>
            <person name="Roscito J.G."/>
            <person name="Kirilenko B.M."/>
            <person name="Davalos L.M."/>
            <person name="Corthals A.P."/>
            <person name="Power M.L."/>
            <person name="Jones G."/>
            <person name="Ransome R.D."/>
            <person name="Dechmann D.K.N."/>
            <person name="Locatelli A.G."/>
            <person name="Puechmaille S.J."/>
            <person name="Fedrigo O."/>
            <person name="Jarvis E.D."/>
            <person name="Hiller M."/>
            <person name="Vernes S.C."/>
            <person name="Myers E.W."/>
            <person name="Teeling E.C."/>
        </authorList>
    </citation>
    <scope>NUCLEOTIDE SEQUENCE [LARGE SCALE GENOMIC DNA]</scope>
    <source>
        <strain evidence="3">Bat1K_MPI-CBG_1</strain>
    </source>
</reference>
<dbReference type="Proteomes" id="UP000664940">
    <property type="component" value="Unassembled WGS sequence"/>
</dbReference>
<evidence type="ECO:0000256" key="1">
    <source>
        <dbReference type="SAM" id="MobiDB-lite"/>
    </source>
</evidence>
<feature type="compositionally biased region" description="Basic residues" evidence="1">
    <location>
        <begin position="77"/>
        <end position="88"/>
    </location>
</feature>
<dbReference type="AlphaFoldDB" id="A0A833YZB0"/>
<evidence type="ECO:0000256" key="2">
    <source>
        <dbReference type="SAM" id="SignalP"/>
    </source>
</evidence>
<protein>
    <recommendedName>
        <fullName evidence="5">Sperm acrosome-associated protein 7</fullName>
    </recommendedName>
</protein>
<accession>A0A833YZB0</accession>
<evidence type="ECO:0000313" key="4">
    <source>
        <dbReference type="Proteomes" id="UP000664940"/>
    </source>
</evidence>
<feature type="signal peptide" evidence="2">
    <location>
        <begin position="1"/>
        <end position="22"/>
    </location>
</feature>
<organism evidence="3 4">
    <name type="scientific">Phyllostomus discolor</name>
    <name type="common">pale spear-nosed bat</name>
    <dbReference type="NCBI Taxonomy" id="89673"/>
    <lineage>
        <taxon>Eukaryota</taxon>
        <taxon>Metazoa</taxon>
        <taxon>Chordata</taxon>
        <taxon>Craniata</taxon>
        <taxon>Vertebrata</taxon>
        <taxon>Euteleostomi</taxon>
        <taxon>Mammalia</taxon>
        <taxon>Eutheria</taxon>
        <taxon>Laurasiatheria</taxon>
        <taxon>Chiroptera</taxon>
        <taxon>Yangochiroptera</taxon>
        <taxon>Phyllostomidae</taxon>
        <taxon>Phyllostominae</taxon>
        <taxon>Phyllostomus</taxon>
    </lineage>
</organism>
<feature type="region of interest" description="Disordered" evidence="1">
    <location>
        <begin position="146"/>
        <end position="167"/>
    </location>
</feature>
<dbReference type="Pfam" id="PF15307">
    <property type="entry name" value="SPACA7"/>
    <property type="match status" value="1"/>
</dbReference>
<dbReference type="GO" id="GO:0001669">
    <property type="term" value="C:acrosomal vesicle"/>
    <property type="evidence" value="ECO:0007669"/>
    <property type="project" value="InterPro"/>
</dbReference>
<keyword evidence="2" id="KW-0732">Signal</keyword>
<evidence type="ECO:0008006" key="5">
    <source>
        <dbReference type="Google" id="ProtNLM"/>
    </source>
</evidence>
<dbReference type="EMBL" id="JABVXQ010000012">
    <property type="protein sequence ID" value="KAF6084354.1"/>
    <property type="molecule type" value="Genomic_DNA"/>
</dbReference>
<feature type="region of interest" description="Disordered" evidence="1">
    <location>
        <begin position="60"/>
        <end position="107"/>
    </location>
</feature>
<dbReference type="InterPro" id="IPR029301">
    <property type="entry name" value="SPACA7"/>
</dbReference>
<feature type="compositionally biased region" description="Basic and acidic residues" evidence="1">
    <location>
        <begin position="89"/>
        <end position="107"/>
    </location>
</feature>
<gene>
    <name evidence="3" type="ORF">HJG60_008625</name>
</gene>
<comment type="caution">
    <text evidence="3">The sequence shown here is derived from an EMBL/GenBank/DDBJ whole genome shotgun (WGS) entry which is preliminary data.</text>
</comment>
<name>A0A833YZB0_9CHIR</name>
<evidence type="ECO:0000313" key="3">
    <source>
        <dbReference type="EMBL" id="KAF6084354.1"/>
    </source>
</evidence>